<keyword evidence="1" id="KW-0805">Transcription regulation</keyword>
<dbReference type="InterPro" id="IPR041479">
    <property type="entry name" value="TetR_CgmR_C"/>
</dbReference>
<dbReference type="SUPFAM" id="SSF48498">
    <property type="entry name" value="Tetracyclin repressor-like, C-terminal domain"/>
    <property type="match status" value="1"/>
</dbReference>
<dbReference type="EMBL" id="CP025298">
    <property type="protein sequence ID" value="AUI08401.1"/>
    <property type="molecule type" value="Genomic_DNA"/>
</dbReference>
<dbReference type="AlphaFoldDB" id="A0AAD0BSK6"/>
<dbReference type="Gene3D" id="1.10.357.10">
    <property type="entry name" value="Tetracycline Repressor, domain 2"/>
    <property type="match status" value="1"/>
</dbReference>
<evidence type="ECO:0000313" key="6">
    <source>
        <dbReference type="EMBL" id="AUI08401.1"/>
    </source>
</evidence>
<organism evidence="6 7">
    <name type="scientific">Stenotrophomonas maltophilia</name>
    <name type="common">Pseudomonas maltophilia</name>
    <name type="synonym">Xanthomonas maltophilia</name>
    <dbReference type="NCBI Taxonomy" id="40324"/>
    <lineage>
        <taxon>Bacteria</taxon>
        <taxon>Pseudomonadati</taxon>
        <taxon>Pseudomonadota</taxon>
        <taxon>Gammaproteobacteria</taxon>
        <taxon>Lysobacterales</taxon>
        <taxon>Lysobacteraceae</taxon>
        <taxon>Stenotrophomonas</taxon>
        <taxon>Stenotrophomonas maltophilia group</taxon>
    </lineage>
</organism>
<dbReference type="PRINTS" id="PR00455">
    <property type="entry name" value="HTHTETR"/>
</dbReference>
<proteinExistence type="predicted"/>
<sequence>MSASPSRSRRKAPDSVRQSLLQATITVIGQHGLAALTVQDVARAAGVSKGALFHHFSSKQVLVDEAIATLIADFEAQVRGLMEGSPRHGCFSRAYVRANFDHLLQQERDNDIGLTLGNMLEPALLAQWGAWLRRMLAEFPDEASDPRLYAARCVADGYWATAYGRPLDEEERLNALAMAEQALKLCDPQ</sequence>
<evidence type="ECO:0000256" key="2">
    <source>
        <dbReference type="ARBA" id="ARBA00023125"/>
    </source>
</evidence>
<evidence type="ECO:0000313" key="7">
    <source>
        <dbReference type="Proteomes" id="UP000234414"/>
    </source>
</evidence>
<dbReference type="InterPro" id="IPR036271">
    <property type="entry name" value="Tet_transcr_reg_TetR-rel_C_sf"/>
</dbReference>
<dbReference type="PANTHER" id="PTHR30055">
    <property type="entry name" value="HTH-TYPE TRANSCRIPTIONAL REGULATOR RUTR"/>
    <property type="match status" value="1"/>
</dbReference>
<dbReference type="GO" id="GO:0003700">
    <property type="term" value="F:DNA-binding transcription factor activity"/>
    <property type="evidence" value="ECO:0007669"/>
    <property type="project" value="TreeGrafter"/>
</dbReference>
<dbReference type="SUPFAM" id="SSF46689">
    <property type="entry name" value="Homeodomain-like"/>
    <property type="match status" value="1"/>
</dbReference>
<dbReference type="GO" id="GO:0000976">
    <property type="term" value="F:transcription cis-regulatory region binding"/>
    <property type="evidence" value="ECO:0007669"/>
    <property type="project" value="TreeGrafter"/>
</dbReference>
<keyword evidence="2 4" id="KW-0238">DNA-binding</keyword>
<keyword evidence="3" id="KW-0804">Transcription</keyword>
<dbReference type="PROSITE" id="PS01081">
    <property type="entry name" value="HTH_TETR_1"/>
    <property type="match status" value="1"/>
</dbReference>
<dbReference type="Proteomes" id="UP000234414">
    <property type="component" value="Chromosome"/>
</dbReference>
<accession>A0AAD0BSK6</accession>
<gene>
    <name evidence="6" type="ORF">SmaCSM2_14945</name>
</gene>
<reference evidence="6 7" key="1">
    <citation type="submission" date="2017-12" db="EMBL/GenBank/DDBJ databases">
        <title>Complete Genome Sequence of Stenotrophomonas maltophilia CSM2.</title>
        <authorList>
            <person name="Castro-Jaimes S."/>
            <person name="Lopez-Leal G."/>
            <person name="Barberena Jonas C."/>
            <person name="Bustos P."/>
            <person name="Perez-Oseguera A."/>
            <person name="Cevallos M.A."/>
        </authorList>
    </citation>
    <scope>NUCLEOTIDE SEQUENCE [LARGE SCALE GENOMIC DNA]</scope>
    <source>
        <strain evidence="6 7">CSM2</strain>
    </source>
</reference>
<dbReference type="PANTHER" id="PTHR30055:SF234">
    <property type="entry name" value="HTH-TYPE TRANSCRIPTIONAL REGULATOR BETI"/>
    <property type="match status" value="1"/>
</dbReference>
<dbReference type="InterPro" id="IPR023772">
    <property type="entry name" value="DNA-bd_HTH_TetR-type_CS"/>
</dbReference>
<evidence type="ECO:0000256" key="3">
    <source>
        <dbReference type="ARBA" id="ARBA00023163"/>
    </source>
</evidence>
<evidence type="ECO:0000256" key="4">
    <source>
        <dbReference type="PROSITE-ProRule" id="PRU00335"/>
    </source>
</evidence>
<dbReference type="InterPro" id="IPR050109">
    <property type="entry name" value="HTH-type_TetR-like_transc_reg"/>
</dbReference>
<feature type="DNA-binding region" description="H-T-H motif" evidence="4">
    <location>
        <begin position="37"/>
        <end position="56"/>
    </location>
</feature>
<dbReference type="InterPro" id="IPR001647">
    <property type="entry name" value="HTH_TetR"/>
</dbReference>
<dbReference type="InterPro" id="IPR009057">
    <property type="entry name" value="Homeodomain-like_sf"/>
</dbReference>
<dbReference type="Pfam" id="PF17937">
    <property type="entry name" value="TetR_C_28"/>
    <property type="match status" value="1"/>
</dbReference>
<protein>
    <submittedName>
        <fullName evidence="6">TetR family transcriptional regulator</fullName>
    </submittedName>
</protein>
<evidence type="ECO:0000259" key="5">
    <source>
        <dbReference type="PROSITE" id="PS50977"/>
    </source>
</evidence>
<dbReference type="RefSeq" id="WP_101765846.1">
    <property type="nucleotide sequence ID" value="NZ_CP025298.1"/>
</dbReference>
<feature type="domain" description="HTH tetR-type" evidence="5">
    <location>
        <begin position="14"/>
        <end position="74"/>
    </location>
</feature>
<evidence type="ECO:0000256" key="1">
    <source>
        <dbReference type="ARBA" id="ARBA00023015"/>
    </source>
</evidence>
<dbReference type="Pfam" id="PF00440">
    <property type="entry name" value="TetR_N"/>
    <property type="match status" value="1"/>
</dbReference>
<name>A0AAD0BSK6_STEMA</name>
<dbReference type="PROSITE" id="PS50977">
    <property type="entry name" value="HTH_TETR_2"/>
    <property type="match status" value="1"/>
</dbReference>